<sequence length="52" mass="6032">MVARSTARLDEQAEKRNRVLIPDSFFSINRTNLLNKIKMKLIVTIEKQKDGT</sequence>
<accession>J9FMZ4</accession>
<feature type="non-terminal residue" evidence="1">
    <location>
        <position position="52"/>
    </location>
</feature>
<gene>
    <name evidence="1" type="ORF">EVA_20911</name>
</gene>
<name>J9FMZ4_9ZZZZ</name>
<evidence type="ECO:0000313" key="1">
    <source>
        <dbReference type="EMBL" id="EJW90982.1"/>
    </source>
</evidence>
<proteinExistence type="predicted"/>
<organism evidence="1">
    <name type="scientific">gut metagenome</name>
    <dbReference type="NCBI Taxonomy" id="749906"/>
    <lineage>
        <taxon>unclassified sequences</taxon>
        <taxon>metagenomes</taxon>
        <taxon>organismal metagenomes</taxon>
    </lineage>
</organism>
<protein>
    <submittedName>
        <fullName evidence="1">Uncharacterized protein</fullName>
    </submittedName>
</protein>
<dbReference type="EMBL" id="AMCI01008479">
    <property type="protein sequence ID" value="EJW90982.1"/>
    <property type="molecule type" value="Genomic_DNA"/>
</dbReference>
<comment type="caution">
    <text evidence="1">The sequence shown here is derived from an EMBL/GenBank/DDBJ whole genome shotgun (WGS) entry which is preliminary data.</text>
</comment>
<reference evidence="1" key="1">
    <citation type="journal article" date="2012" name="PLoS ONE">
        <title>Gene sets for utilization of primary and secondary nutrition supplies in the distal gut of endangered iberian lynx.</title>
        <authorList>
            <person name="Alcaide M."/>
            <person name="Messina E."/>
            <person name="Richter M."/>
            <person name="Bargiela R."/>
            <person name="Peplies J."/>
            <person name="Huws S.A."/>
            <person name="Newbold C.J."/>
            <person name="Golyshin P.N."/>
            <person name="Simon M.A."/>
            <person name="Lopez G."/>
            <person name="Yakimov M.M."/>
            <person name="Ferrer M."/>
        </authorList>
    </citation>
    <scope>NUCLEOTIDE SEQUENCE</scope>
</reference>
<dbReference type="AlphaFoldDB" id="J9FMZ4"/>